<reference evidence="2 3" key="1">
    <citation type="submission" date="2020-07" db="EMBL/GenBank/DDBJ databases">
        <title>Genomic Encyclopedia of Type Strains, Phase IV (KMG-V): Genome sequencing to study the core and pangenomes of soil and plant-associated prokaryotes.</title>
        <authorList>
            <person name="Whitman W."/>
        </authorList>
    </citation>
    <scope>NUCLEOTIDE SEQUENCE [LARGE SCALE GENOMIC DNA]</scope>
    <source>
        <strain evidence="2 3">M8UP30</strain>
    </source>
</reference>
<accession>A0A7Y9T1P5</accession>
<organism evidence="2 3">
    <name type="scientific">Tunturiibacter lichenicola</name>
    <dbReference type="NCBI Taxonomy" id="2051959"/>
    <lineage>
        <taxon>Bacteria</taxon>
        <taxon>Pseudomonadati</taxon>
        <taxon>Acidobacteriota</taxon>
        <taxon>Terriglobia</taxon>
        <taxon>Terriglobales</taxon>
        <taxon>Acidobacteriaceae</taxon>
        <taxon>Tunturiibacter</taxon>
    </lineage>
</organism>
<evidence type="ECO:0000313" key="3">
    <source>
        <dbReference type="Proteomes" id="UP000534186"/>
    </source>
</evidence>
<dbReference type="PROSITE" id="PS51257">
    <property type="entry name" value="PROKAR_LIPOPROTEIN"/>
    <property type="match status" value="1"/>
</dbReference>
<feature type="signal peptide" evidence="1">
    <location>
        <begin position="1"/>
        <end position="31"/>
    </location>
</feature>
<name>A0A7Y9T1P5_9BACT</name>
<gene>
    <name evidence="2" type="ORF">HDF12_001093</name>
</gene>
<dbReference type="AlphaFoldDB" id="A0A7Y9T1P5"/>
<dbReference type="InterPro" id="IPR021556">
    <property type="entry name" value="DUF2950"/>
</dbReference>
<dbReference type="EMBL" id="JACCCV010000001">
    <property type="protein sequence ID" value="NYF50728.1"/>
    <property type="molecule type" value="Genomic_DNA"/>
</dbReference>
<comment type="caution">
    <text evidence="2">The sequence shown here is derived from an EMBL/GenBank/DDBJ whole genome shotgun (WGS) entry which is preliminary data.</text>
</comment>
<evidence type="ECO:0000256" key="1">
    <source>
        <dbReference type="SAM" id="SignalP"/>
    </source>
</evidence>
<proteinExistence type="predicted"/>
<dbReference type="Pfam" id="PF11453">
    <property type="entry name" value="DUF2950"/>
    <property type="match status" value="1"/>
</dbReference>
<keyword evidence="1" id="KW-0732">Signal</keyword>
<sequence length="108" mass="11536">MRSHKPNFKSRFLAAAHVAALSCLLTAFAHATSELNQPAARVAQLAQTSFATPKQAADALIQAAANYDVPALMGMFGSDGKDIVSSADAFETKTLLPPLPWKLAKRLR</sequence>
<evidence type="ECO:0000313" key="2">
    <source>
        <dbReference type="EMBL" id="NYF50728.1"/>
    </source>
</evidence>
<dbReference type="Proteomes" id="UP000534186">
    <property type="component" value="Unassembled WGS sequence"/>
</dbReference>
<feature type="chain" id="PRO_5031442240" evidence="1">
    <location>
        <begin position="32"/>
        <end position="108"/>
    </location>
</feature>
<protein>
    <submittedName>
        <fullName evidence="2">Uncharacterized protein</fullName>
    </submittedName>
</protein>